<proteinExistence type="predicted"/>
<evidence type="ECO:0000256" key="2">
    <source>
        <dbReference type="SAM" id="SignalP"/>
    </source>
</evidence>
<keyword evidence="4" id="KW-1185">Reference proteome</keyword>
<dbReference type="Proteomes" id="UP000184096">
    <property type="component" value="Chromosome I"/>
</dbReference>
<dbReference type="AlphaFoldDB" id="A0A1M7UUI7"/>
<dbReference type="RefSeq" id="WP_172806129.1">
    <property type="nucleotide sequence ID" value="NZ_LT670849.1"/>
</dbReference>
<evidence type="ECO:0000256" key="1">
    <source>
        <dbReference type="SAM" id="MobiDB-lite"/>
    </source>
</evidence>
<feature type="compositionally biased region" description="Basic and acidic residues" evidence="1">
    <location>
        <begin position="44"/>
        <end position="67"/>
    </location>
</feature>
<evidence type="ECO:0000313" key="4">
    <source>
        <dbReference type="Proteomes" id="UP000184096"/>
    </source>
</evidence>
<feature type="chain" id="PRO_5012410187" evidence="2">
    <location>
        <begin position="23"/>
        <end position="83"/>
    </location>
</feature>
<dbReference type="EMBL" id="LT670849">
    <property type="protein sequence ID" value="SHN86610.1"/>
    <property type="molecule type" value="Genomic_DNA"/>
</dbReference>
<sequence length="83" mass="8732">MSMLRAPLFAALLLGLAPGALAQDGKANAANNIATEIPGPGLTGKERLGPKWSDEQRIDNCHVPFDKRGRKPRPANCPSAPSS</sequence>
<organism evidence="3 4">
    <name type="scientific">Bradyrhizobium erythrophlei</name>
    <dbReference type="NCBI Taxonomy" id="1437360"/>
    <lineage>
        <taxon>Bacteria</taxon>
        <taxon>Pseudomonadati</taxon>
        <taxon>Pseudomonadota</taxon>
        <taxon>Alphaproteobacteria</taxon>
        <taxon>Hyphomicrobiales</taxon>
        <taxon>Nitrobacteraceae</taxon>
        <taxon>Bradyrhizobium</taxon>
    </lineage>
</organism>
<accession>A0A1M7UUI7</accession>
<gene>
    <name evidence="3" type="ORF">SAMN05444170_6750</name>
</gene>
<keyword evidence="2" id="KW-0732">Signal</keyword>
<feature type="signal peptide" evidence="2">
    <location>
        <begin position="1"/>
        <end position="22"/>
    </location>
</feature>
<feature type="region of interest" description="Disordered" evidence="1">
    <location>
        <begin position="41"/>
        <end position="83"/>
    </location>
</feature>
<reference evidence="4" key="1">
    <citation type="submission" date="2016-11" db="EMBL/GenBank/DDBJ databases">
        <authorList>
            <person name="Varghese N."/>
            <person name="Submissions S."/>
        </authorList>
    </citation>
    <scope>NUCLEOTIDE SEQUENCE [LARGE SCALE GENOMIC DNA]</scope>
    <source>
        <strain evidence="4">GAS401</strain>
    </source>
</reference>
<evidence type="ECO:0000313" key="3">
    <source>
        <dbReference type="EMBL" id="SHN86610.1"/>
    </source>
</evidence>
<protein>
    <submittedName>
        <fullName evidence="3">Uncharacterized protein</fullName>
    </submittedName>
</protein>
<name>A0A1M7UUI7_9BRAD</name>